<keyword evidence="4" id="KW-1185">Reference proteome</keyword>
<reference evidence="3 4" key="1">
    <citation type="submission" date="2024-08" db="EMBL/GenBank/DDBJ databases">
        <authorList>
            <person name="Cucini C."/>
            <person name="Frati F."/>
        </authorList>
    </citation>
    <scope>NUCLEOTIDE SEQUENCE [LARGE SCALE GENOMIC DNA]</scope>
</reference>
<feature type="transmembrane region" description="Helical" evidence="1">
    <location>
        <begin position="373"/>
        <end position="391"/>
    </location>
</feature>
<organism evidence="3 4">
    <name type="scientific">Orchesella dallaii</name>
    <dbReference type="NCBI Taxonomy" id="48710"/>
    <lineage>
        <taxon>Eukaryota</taxon>
        <taxon>Metazoa</taxon>
        <taxon>Ecdysozoa</taxon>
        <taxon>Arthropoda</taxon>
        <taxon>Hexapoda</taxon>
        <taxon>Collembola</taxon>
        <taxon>Entomobryomorpha</taxon>
        <taxon>Entomobryoidea</taxon>
        <taxon>Orchesellidae</taxon>
        <taxon>Orchesellinae</taxon>
        <taxon>Orchesella</taxon>
    </lineage>
</organism>
<feature type="transmembrane region" description="Helical" evidence="1">
    <location>
        <begin position="427"/>
        <end position="452"/>
    </location>
</feature>
<keyword evidence="1" id="KW-0472">Membrane</keyword>
<dbReference type="Proteomes" id="UP001642540">
    <property type="component" value="Unassembled WGS sequence"/>
</dbReference>
<protein>
    <submittedName>
        <fullName evidence="3">Uncharacterized protein</fullName>
    </submittedName>
</protein>
<evidence type="ECO:0000256" key="2">
    <source>
        <dbReference type="SAM" id="SignalP"/>
    </source>
</evidence>
<feature type="chain" id="PRO_5047401958" evidence="2">
    <location>
        <begin position="22"/>
        <end position="687"/>
    </location>
</feature>
<accession>A0ABP1S875</accession>
<feature type="signal peptide" evidence="2">
    <location>
        <begin position="1"/>
        <end position="21"/>
    </location>
</feature>
<keyword evidence="1" id="KW-1133">Transmembrane helix</keyword>
<dbReference type="EMBL" id="CAXLJM020000164">
    <property type="protein sequence ID" value="CAL8146706.1"/>
    <property type="molecule type" value="Genomic_DNA"/>
</dbReference>
<evidence type="ECO:0000313" key="3">
    <source>
        <dbReference type="EMBL" id="CAL8146706.1"/>
    </source>
</evidence>
<feature type="transmembrane region" description="Helical" evidence="1">
    <location>
        <begin position="607"/>
        <end position="633"/>
    </location>
</feature>
<keyword evidence="2" id="KW-0732">Signal</keyword>
<evidence type="ECO:0000256" key="1">
    <source>
        <dbReference type="SAM" id="Phobius"/>
    </source>
</evidence>
<proteinExistence type="predicted"/>
<comment type="caution">
    <text evidence="3">The sequence shown here is derived from an EMBL/GenBank/DDBJ whole genome shotgun (WGS) entry which is preliminary data.</text>
</comment>
<name>A0ABP1S875_9HEXA</name>
<sequence>MAFSNIFCYLVFLATLKDVIPNTLLDPTLRFRQELDLFRRCSTHLMTTVIQSKNGGSQGSYNIEPIHIPLLRSTYQFRESRGIKTGVTCNKMEMQVVYNESSNFLAIPLSRLTCEVQIYLTPSTCRTMTVSPYETWTSLIPAKSDRGEHIYRSGRFFILASAFKSRHHIESLDKSIFFLVDTRCLACPMSWGGDIAKSMTKIYFHIEFSHEWNKYQVESTFIVFPKYSAGQLDIKYEFLTYSSHRFRKSNDIENFVPDLLSREWFLGCAACQYYQPGSRNPFANPMPLEYKLLQILSPNSTINIIRNGFPMNAGISYALTPRLETDARNNVPQTKNAPRLLEFKDNLHFVTCAVQEHGGTRLFIESSFDKKSWLAIFLSCVVSGLAMSFILRCRKDKFAKLNPLPTFLFAFEHLLDHHSRVINKCRFIGGAWMLAVIILVVGCGGCNFQGIVSPTRPLMFHDVRDLISNGIKIHRIDPLNVLMGGMWRESIDTIRRGLSSQAGMNGKKLRKIIAQCDRDAFIGKFEMVQRLKSKILEMNPRVKIVSLSRPLGTLSEPWIVYNIPWSRNKFVNKVHSLIHSGLLTFFTSRKAKENNRGLGQKTGIVKALTMAVILFLIYACGVLFGVAGFLFVVEVRKEIWRESKWFCRTFLKFLKRLSRDCCGRMRGQSSNDGGTTSNYVCVRTRNE</sequence>
<keyword evidence="1" id="KW-0812">Transmembrane</keyword>
<evidence type="ECO:0000313" key="4">
    <source>
        <dbReference type="Proteomes" id="UP001642540"/>
    </source>
</evidence>
<gene>
    <name evidence="3" type="ORF">ODALV1_LOCUS30904</name>
</gene>